<dbReference type="EMBL" id="GGEC01093100">
    <property type="protein sequence ID" value="MBX73584.1"/>
    <property type="molecule type" value="Transcribed_RNA"/>
</dbReference>
<proteinExistence type="predicted"/>
<organism evidence="1">
    <name type="scientific">Rhizophora mucronata</name>
    <name type="common">Asiatic mangrove</name>
    <dbReference type="NCBI Taxonomy" id="61149"/>
    <lineage>
        <taxon>Eukaryota</taxon>
        <taxon>Viridiplantae</taxon>
        <taxon>Streptophyta</taxon>
        <taxon>Embryophyta</taxon>
        <taxon>Tracheophyta</taxon>
        <taxon>Spermatophyta</taxon>
        <taxon>Magnoliopsida</taxon>
        <taxon>eudicotyledons</taxon>
        <taxon>Gunneridae</taxon>
        <taxon>Pentapetalae</taxon>
        <taxon>rosids</taxon>
        <taxon>fabids</taxon>
        <taxon>Malpighiales</taxon>
        <taxon>Rhizophoraceae</taxon>
        <taxon>Rhizophora</taxon>
    </lineage>
</organism>
<dbReference type="AlphaFoldDB" id="A0A2P2R376"/>
<name>A0A2P2R376_RHIMU</name>
<evidence type="ECO:0000313" key="1">
    <source>
        <dbReference type="EMBL" id="MBX73584.1"/>
    </source>
</evidence>
<protein>
    <submittedName>
        <fullName evidence="1">Uncharacterized protein</fullName>
    </submittedName>
</protein>
<sequence>MPLDMMARAGQERNTLVQWEIDY</sequence>
<accession>A0A2P2R376</accession>
<reference evidence="1" key="1">
    <citation type="submission" date="2018-02" db="EMBL/GenBank/DDBJ databases">
        <title>Rhizophora mucronata_Transcriptome.</title>
        <authorList>
            <person name="Meera S.P."/>
            <person name="Sreeshan A."/>
            <person name="Augustine A."/>
        </authorList>
    </citation>
    <scope>NUCLEOTIDE SEQUENCE</scope>
    <source>
        <tissue evidence="1">Leaf</tissue>
    </source>
</reference>